<evidence type="ECO:0000256" key="3">
    <source>
        <dbReference type="SAM" id="MobiDB-lite"/>
    </source>
</evidence>
<dbReference type="InterPro" id="IPR010273">
    <property type="entry name" value="DUF881"/>
</dbReference>
<keyword evidence="6" id="KW-1185">Reference proteome</keyword>
<evidence type="ECO:0000313" key="6">
    <source>
        <dbReference type="Proteomes" id="UP000619293"/>
    </source>
</evidence>
<feature type="coiled-coil region" evidence="2">
    <location>
        <begin position="154"/>
        <end position="181"/>
    </location>
</feature>
<feature type="transmembrane region" description="Helical" evidence="4">
    <location>
        <begin position="114"/>
        <end position="133"/>
    </location>
</feature>
<feature type="region of interest" description="Disordered" evidence="3">
    <location>
        <begin position="1"/>
        <end position="108"/>
    </location>
</feature>
<dbReference type="PANTHER" id="PTHR37313:SF2">
    <property type="entry name" value="UPF0749 PROTEIN YLXX"/>
    <property type="match status" value="1"/>
</dbReference>
<keyword evidence="2" id="KW-0175">Coiled coil</keyword>
<dbReference type="EMBL" id="BONG01000074">
    <property type="protein sequence ID" value="GIF93852.1"/>
    <property type="molecule type" value="Genomic_DNA"/>
</dbReference>
<name>A0A8J3NVC8_9ACTN</name>
<proteinExistence type="inferred from homology"/>
<organism evidence="5 6">
    <name type="scientific">Catellatospora chokoriensis</name>
    <dbReference type="NCBI Taxonomy" id="310353"/>
    <lineage>
        <taxon>Bacteria</taxon>
        <taxon>Bacillati</taxon>
        <taxon>Actinomycetota</taxon>
        <taxon>Actinomycetes</taxon>
        <taxon>Micromonosporales</taxon>
        <taxon>Micromonosporaceae</taxon>
        <taxon>Catellatospora</taxon>
    </lineage>
</organism>
<evidence type="ECO:0000313" key="5">
    <source>
        <dbReference type="EMBL" id="GIF93852.1"/>
    </source>
</evidence>
<gene>
    <name evidence="5" type="ORF">Cch02nite_72960</name>
</gene>
<evidence type="ECO:0000256" key="2">
    <source>
        <dbReference type="SAM" id="Coils"/>
    </source>
</evidence>
<keyword evidence="4" id="KW-1133">Transmembrane helix</keyword>
<comment type="similarity">
    <text evidence="1">Belongs to the UPF0749 family.</text>
</comment>
<dbReference type="Gene3D" id="3.30.70.1880">
    <property type="entry name" value="Protein of unknown function DUF881"/>
    <property type="match status" value="1"/>
</dbReference>
<feature type="compositionally biased region" description="Low complexity" evidence="3">
    <location>
        <begin position="82"/>
        <end position="91"/>
    </location>
</feature>
<dbReference type="PANTHER" id="PTHR37313">
    <property type="entry name" value="UPF0749 PROTEIN RV1825"/>
    <property type="match status" value="1"/>
</dbReference>
<keyword evidence="4" id="KW-0812">Transmembrane</keyword>
<keyword evidence="4" id="KW-0472">Membrane</keyword>
<reference evidence="5 6" key="1">
    <citation type="submission" date="2021-01" db="EMBL/GenBank/DDBJ databases">
        <title>Whole genome shotgun sequence of Catellatospora chokoriensis NBRC 107358.</title>
        <authorList>
            <person name="Komaki H."/>
            <person name="Tamura T."/>
        </authorList>
    </citation>
    <scope>NUCLEOTIDE SEQUENCE [LARGE SCALE GENOMIC DNA]</scope>
    <source>
        <strain evidence="5 6">NBRC 107358</strain>
    </source>
</reference>
<dbReference type="Pfam" id="PF05949">
    <property type="entry name" value="DUF881"/>
    <property type="match status" value="1"/>
</dbReference>
<protein>
    <recommendedName>
        <fullName evidence="7">DUF881 domain-containing protein</fullName>
    </recommendedName>
</protein>
<dbReference type="RefSeq" id="WP_191839830.1">
    <property type="nucleotide sequence ID" value="NZ_BAAALB010000047.1"/>
</dbReference>
<dbReference type="Proteomes" id="UP000619293">
    <property type="component" value="Unassembled WGS sequence"/>
</dbReference>
<comment type="caution">
    <text evidence="5">The sequence shown here is derived from an EMBL/GenBank/DDBJ whole genome shotgun (WGS) entry which is preliminary data.</text>
</comment>
<sequence>MSDDEKTQPVGPGPGEEPTVPLAGAAGDTPAAELPDAGTSAARSPGAKPSTGRSPSAKPAADKAVADASPAVETSGTTADESGPAGSGDPAPGERPEPDADAPSDGARKRISGAGALIGVLLVLLGFTLAVQLKSNSADEGYNSLREEDLYVILADLDSRADRLRQDIAELEATRRELNSGASSREQVLKEAQERADDIGILAGTLKAQGTGITLRLSDDSGPITANHLLNAVQELRGAGAEAIQVDGNGGSVRVIASTHFVDVGGGGIEVDGVRLTGPYTVTAIGPEDLDKAMEFRGGVVDDVRGDGGNVIVSDPHPVDITAVRGTPNLEYAKPVS</sequence>
<evidence type="ECO:0000256" key="1">
    <source>
        <dbReference type="ARBA" id="ARBA00009108"/>
    </source>
</evidence>
<dbReference type="AlphaFoldDB" id="A0A8J3NVC8"/>
<accession>A0A8J3NVC8</accession>
<dbReference type="GO" id="GO:0005886">
    <property type="term" value="C:plasma membrane"/>
    <property type="evidence" value="ECO:0007669"/>
    <property type="project" value="TreeGrafter"/>
</dbReference>
<evidence type="ECO:0000256" key="4">
    <source>
        <dbReference type="SAM" id="Phobius"/>
    </source>
</evidence>
<evidence type="ECO:0008006" key="7">
    <source>
        <dbReference type="Google" id="ProtNLM"/>
    </source>
</evidence>